<evidence type="ECO:0000313" key="2">
    <source>
        <dbReference type="EMBL" id="PKR86122.1"/>
    </source>
</evidence>
<dbReference type="EMBL" id="PIQO01000003">
    <property type="protein sequence ID" value="PKR86122.1"/>
    <property type="molecule type" value="Genomic_DNA"/>
</dbReference>
<dbReference type="Proteomes" id="UP000233440">
    <property type="component" value="Unassembled WGS sequence"/>
</dbReference>
<dbReference type="OrthoDB" id="2943429at2"/>
<dbReference type="AlphaFoldDB" id="A0A2N3LN71"/>
<proteinExistence type="predicted"/>
<evidence type="ECO:0000256" key="1">
    <source>
        <dbReference type="SAM" id="Coils"/>
    </source>
</evidence>
<keyword evidence="1" id="KW-0175">Coiled coil</keyword>
<reference evidence="2 3" key="1">
    <citation type="submission" date="2017-11" db="EMBL/GenBank/DDBJ databases">
        <title>Bacillus camelliae sp. nov., isolated from pu'er tea.</title>
        <authorList>
            <person name="Niu L."/>
        </authorList>
    </citation>
    <scope>NUCLEOTIDE SEQUENCE [LARGE SCALE GENOMIC DNA]</scope>
    <source>
        <strain evidence="2 3">7578-1</strain>
    </source>
</reference>
<keyword evidence="3" id="KW-1185">Reference proteome</keyword>
<name>A0A2N3LN71_9BACI</name>
<feature type="coiled-coil region" evidence="1">
    <location>
        <begin position="47"/>
        <end position="74"/>
    </location>
</feature>
<accession>A0A2N3LN71</accession>
<dbReference type="RefSeq" id="WP_101353491.1">
    <property type="nucleotide sequence ID" value="NZ_PIQO01000003.1"/>
</dbReference>
<gene>
    <name evidence="2" type="ORF">CWO92_07045</name>
</gene>
<comment type="caution">
    <text evidence="2">The sequence shown here is derived from an EMBL/GenBank/DDBJ whole genome shotgun (WGS) entry which is preliminary data.</text>
</comment>
<organism evidence="2 3">
    <name type="scientific">Heyndrickxia camelliae</name>
    <dbReference type="NCBI Taxonomy" id="1707093"/>
    <lineage>
        <taxon>Bacteria</taxon>
        <taxon>Bacillati</taxon>
        <taxon>Bacillota</taxon>
        <taxon>Bacilli</taxon>
        <taxon>Bacillales</taxon>
        <taxon>Bacillaceae</taxon>
        <taxon>Heyndrickxia</taxon>
    </lineage>
</organism>
<protein>
    <submittedName>
        <fullName evidence="2">Uncharacterized protein</fullName>
    </submittedName>
</protein>
<evidence type="ECO:0000313" key="3">
    <source>
        <dbReference type="Proteomes" id="UP000233440"/>
    </source>
</evidence>
<sequence>MRPRISQAVIDEFSAIIDAQDKKGIDKYGRSIDDAIDEDYDWKLMALEESADQLKYLVREVKMLEKKLKEERERRLLLEKWHTRNMNFEDVPEVVK</sequence>